<dbReference type="Pfam" id="PF01130">
    <property type="entry name" value="CD36"/>
    <property type="match status" value="1"/>
</dbReference>
<dbReference type="GO" id="GO:0005044">
    <property type="term" value="F:scavenger receptor activity"/>
    <property type="evidence" value="ECO:0007669"/>
    <property type="project" value="TreeGrafter"/>
</dbReference>
<keyword evidence="8 13" id="KW-0472">Membrane</keyword>
<evidence type="ECO:0000256" key="9">
    <source>
        <dbReference type="ARBA" id="ARBA00023157"/>
    </source>
</evidence>
<keyword evidence="15" id="KW-1185">Reference proteome</keyword>
<evidence type="ECO:0000256" key="11">
    <source>
        <dbReference type="ARBA" id="ARBA00023180"/>
    </source>
</evidence>
<dbReference type="EMBL" id="OV651823">
    <property type="protein sequence ID" value="CAH1101009.1"/>
    <property type="molecule type" value="Genomic_DNA"/>
</dbReference>
<dbReference type="PRINTS" id="PR01609">
    <property type="entry name" value="CD36FAMILY"/>
</dbReference>
<evidence type="ECO:0000256" key="10">
    <source>
        <dbReference type="ARBA" id="ARBA00023170"/>
    </source>
</evidence>
<protein>
    <recommendedName>
        <fullName evidence="12">Sensory neuron membrane protein 2</fullName>
    </recommendedName>
</protein>
<sequence length="505" mass="57076">MVFKININVSNRVLVVLGVIGVLLIGGAIYLGFKVIPGLIDDKIWETKVLKEHTDQWGLFTKSPFPFTFKVHIFDVQNPDDILQGQKPKVKEVGPFIYKVYKWKDEIQWTTPDDISYNSYMRFEFDKEASGIYTEETEVTILNTAYLGIMLKVEANQPEVFPLLQEALPIAFGKNDGLFIKVKVGDFLWKGIKFCINEGKDDGFATIMLCKSIIKKMKESKNLRFENNTVVFANMHYKNNTHLGRFTVKSGLKNKEETATLSLYNGKPYIPTWSGANSTCNKIRGVTTVFPAEIKKDMIFESFAEDICRHVSLEFNSKEVVKDLKGIKFVAKNNTFSSTLPENSCFCSNQSRTFNESMGCVKDGITDLTLCRGGPVMVSFPHLLYADKEYINSVEGLDPNKDKHQPFLILEPISGTPLYGAQRIQFNMFVRPVDGMDSTANVSRSLMPLIWVEESFVIPDKYINLLNDNLFKSLSIVNIIKWTVIVSGGACVIISALTLIYRQAP</sequence>
<evidence type="ECO:0000256" key="6">
    <source>
        <dbReference type="ARBA" id="ARBA00022725"/>
    </source>
</evidence>
<keyword evidence="3" id="KW-1003">Cell membrane</keyword>
<organism evidence="14 15">
    <name type="scientific">Psylliodes chrysocephalus</name>
    <dbReference type="NCBI Taxonomy" id="3402493"/>
    <lineage>
        <taxon>Eukaryota</taxon>
        <taxon>Metazoa</taxon>
        <taxon>Ecdysozoa</taxon>
        <taxon>Arthropoda</taxon>
        <taxon>Hexapoda</taxon>
        <taxon>Insecta</taxon>
        <taxon>Pterygota</taxon>
        <taxon>Neoptera</taxon>
        <taxon>Endopterygota</taxon>
        <taxon>Coleoptera</taxon>
        <taxon>Polyphaga</taxon>
        <taxon>Cucujiformia</taxon>
        <taxon>Chrysomeloidea</taxon>
        <taxon>Chrysomelidae</taxon>
        <taxon>Galerucinae</taxon>
        <taxon>Alticini</taxon>
        <taxon>Psylliodes</taxon>
    </lineage>
</organism>
<feature type="transmembrane region" description="Helical" evidence="13">
    <location>
        <begin position="12"/>
        <end position="33"/>
    </location>
</feature>
<reference evidence="14" key="1">
    <citation type="submission" date="2022-01" db="EMBL/GenBank/DDBJ databases">
        <authorList>
            <person name="King R."/>
        </authorList>
    </citation>
    <scope>NUCLEOTIDE SEQUENCE</scope>
</reference>
<evidence type="ECO:0000256" key="1">
    <source>
        <dbReference type="ARBA" id="ARBA00004236"/>
    </source>
</evidence>
<evidence type="ECO:0000256" key="4">
    <source>
        <dbReference type="ARBA" id="ARBA00022606"/>
    </source>
</evidence>
<dbReference type="InterPro" id="IPR002159">
    <property type="entry name" value="CD36_fam"/>
</dbReference>
<dbReference type="PANTHER" id="PTHR11923">
    <property type="entry name" value="SCAVENGER RECEPTOR CLASS B TYPE-1 SR-B1"/>
    <property type="match status" value="1"/>
</dbReference>
<dbReference type="Proteomes" id="UP001153636">
    <property type="component" value="Chromosome 11"/>
</dbReference>
<keyword evidence="5 13" id="KW-0812">Transmembrane</keyword>
<dbReference type="OrthoDB" id="10024078at2759"/>
<dbReference type="GO" id="GO:0005737">
    <property type="term" value="C:cytoplasm"/>
    <property type="evidence" value="ECO:0007669"/>
    <property type="project" value="TreeGrafter"/>
</dbReference>
<keyword evidence="9" id="KW-1015">Disulfide bond</keyword>
<keyword evidence="11" id="KW-0325">Glycoprotein</keyword>
<evidence type="ECO:0000256" key="5">
    <source>
        <dbReference type="ARBA" id="ARBA00022692"/>
    </source>
</evidence>
<evidence type="ECO:0000256" key="8">
    <source>
        <dbReference type="ARBA" id="ARBA00023136"/>
    </source>
</evidence>
<keyword evidence="7 13" id="KW-1133">Transmembrane helix</keyword>
<dbReference type="PANTHER" id="PTHR11923:SF109">
    <property type="entry name" value="SENSORY NEURON MEMBRANE PROTEIN 2"/>
    <property type="match status" value="1"/>
</dbReference>
<dbReference type="GO" id="GO:0005886">
    <property type="term" value="C:plasma membrane"/>
    <property type="evidence" value="ECO:0007669"/>
    <property type="project" value="UniProtKB-SubCell"/>
</dbReference>
<feature type="transmembrane region" description="Helical" evidence="13">
    <location>
        <begin position="479"/>
        <end position="501"/>
    </location>
</feature>
<evidence type="ECO:0000256" key="3">
    <source>
        <dbReference type="ARBA" id="ARBA00022475"/>
    </source>
</evidence>
<keyword evidence="4" id="KW-0716">Sensory transduction</keyword>
<keyword evidence="6" id="KW-0552">Olfaction</keyword>
<gene>
    <name evidence="14" type="ORF">PSYICH_LOCUS2331</name>
</gene>
<evidence type="ECO:0000313" key="14">
    <source>
        <dbReference type="EMBL" id="CAH1101009.1"/>
    </source>
</evidence>
<comment type="subcellular location">
    <subcellularLocation>
        <location evidence="1">Cell membrane</location>
    </subcellularLocation>
</comment>
<dbReference type="AlphaFoldDB" id="A0A9P0CF33"/>
<evidence type="ECO:0000256" key="7">
    <source>
        <dbReference type="ARBA" id="ARBA00022989"/>
    </source>
</evidence>
<evidence type="ECO:0000256" key="13">
    <source>
        <dbReference type="SAM" id="Phobius"/>
    </source>
</evidence>
<evidence type="ECO:0000256" key="2">
    <source>
        <dbReference type="ARBA" id="ARBA00010532"/>
    </source>
</evidence>
<comment type="similarity">
    <text evidence="2">Belongs to the CD36 family.</text>
</comment>
<evidence type="ECO:0000256" key="12">
    <source>
        <dbReference type="ARBA" id="ARBA00040645"/>
    </source>
</evidence>
<name>A0A9P0CF33_9CUCU</name>
<proteinExistence type="inferred from homology"/>
<evidence type="ECO:0000313" key="15">
    <source>
        <dbReference type="Proteomes" id="UP001153636"/>
    </source>
</evidence>
<keyword evidence="10" id="KW-0675">Receptor</keyword>
<dbReference type="GO" id="GO:0007608">
    <property type="term" value="P:sensory perception of smell"/>
    <property type="evidence" value="ECO:0007669"/>
    <property type="project" value="UniProtKB-KW"/>
</dbReference>
<accession>A0A9P0CF33</accession>